<dbReference type="InterPro" id="IPR001314">
    <property type="entry name" value="Peptidase_S1A"/>
</dbReference>
<dbReference type="SUPFAM" id="SSF50494">
    <property type="entry name" value="Trypsin-like serine proteases"/>
    <property type="match status" value="1"/>
</dbReference>
<dbReference type="GO" id="GO:0005576">
    <property type="term" value="C:extracellular region"/>
    <property type="evidence" value="ECO:0007669"/>
    <property type="project" value="UniProtKB-ARBA"/>
</dbReference>
<dbReference type="InterPro" id="IPR001254">
    <property type="entry name" value="Trypsin_dom"/>
</dbReference>
<evidence type="ECO:0000256" key="2">
    <source>
        <dbReference type="ARBA" id="ARBA00022670"/>
    </source>
</evidence>
<evidence type="ECO:0000313" key="10">
    <source>
        <dbReference type="Ensembl" id="ENSVKKP00000002806.1"/>
    </source>
</evidence>
<evidence type="ECO:0000256" key="7">
    <source>
        <dbReference type="ARBA" id="ARBA00023157"/>
    </source>
</evidence>
<dbReference type="Pfam" id="PF00089">
    <property type="entry name" value="Trypsin"/>
    <property type="match status" value="1"/>
</dbReference>
<reference evidence="10" key="1">
    <citation type="submission" date="2025-08" db="UniProtKB">
        <authorList>
            <consortium name="Ensembl"/>
        </authorList>
    </citation>
    <scope>IDENTIFICATION</scope>
</reference>
<evidence type="ECO:0000256" key="5">
    <source>
        <dbReference type="ARBA" id="ARBA00022825"/>
    </source>
</evidence>
<dbReference type="Gene3D" id="2.40.10.10">
    <property type="entry name" value="Trypsin-like serine proteases"/>
    <property type="match status" value="2"/>
</dbReference>
<dbReference type="Ensembl" id="ENSVKKT00000002882.1">
    <property type="protein sequence ID" value="ENSVKKP00000002806.1"/>
    <property type="gene ID" value="ENSVKKG00000002204.1"/>
</dbReference>
<dbReference type="PRINTS" id="PR00722">
    <property type="entry name" value="CHYMOTRYPSIN"/>
</dbReference>
<dbReference type="GO" id="GO:0004252">
    <property type="term" value="F:serine-type endopeptidase activity"/>
    <property type="evidence" value="ECO:0007669"/>
    <property type="project" value="InterPro"/>
</dbReference>
<keyword evidence="5 8" id="KW-0720">Serine protease</keyword>
<dbReference type="SMART" id="SM00020">
    <property type="entry name" value="Tryp_SPc"/>
    <property type="match status" value="1"/>
</dbReference>
<protein>
    <recommendedName>
        <fullName evidence="9">Peptidase S1 domain-containing protein</fullName>
    </recommendedName>
</protein>
<dbReference type="PANTHER" id="PTHR24271">
    <property type="entry name" value="KALLIKREIN-RELATED"/>
    <property type="match status" value="1"/>
</dbReference>
<proteinExistence type="inferred from homology"/>
<organism evidence="10 11">
    <name type="scientific">Varanus komodoensis</name>
    <name type="common">Komodo dragon</name>
    <dbReference type="NCBI Taxonomy" id="61221"/>
    <lineage>
        <taxon>Eukaryota</taxon>
        <taxon>Metazoa</taxon>
        <taxon>Chordata</taxon>
        <taxon>Craniata</taxon>
        <taxon>Vertebrata</taxon>
        <taxon>Euteleostomi</taxon>
        <taxon>Lepidosauria</taxon>
        <taxon>Squamata</taxon>
        <taxon>Bifurcata</taxon>
        <taxon>Unidentata</taxon>
        <taxon>Episquamata</taxon>
        <taxon>Toxicofera</taxon>
        <taxon>Anguimorpha</taxon>
        <taxon>Paleoanguimorpha</taxon>
        <taxon>Varanoidea</taxon>
        <taxon>Varanidae</taxon>
        <taxon>Varanus</taxon>
    </lineage>
</organism>
<dbReference type="InterPro" id="IPR018114">
    <property type="entry name" value="TRYPSIN_HIS"/>
</dbReference>
<feature type="domain" description="Peptidase S1" evidence="9">
    <location>
        <begin position="15"/>
        <end position="239"/>
    </location>
</feature>
<accession>A0A8D2IV49</accession>
<dbReference type="PROSITE" id="PS50240">
    <property type="entry name" value="TRYPSIN_DOM"/>
    <property type="match status" value="1"/>
</dbReference>
<evidence type="ECO:0000259" key="9">
    <source>
        <dbReference type="PROSITE" id="PS50240"/>
    </source>
</evidence>
<keyword evidence="3" id="KW-0732">Signal</keyword>
<name>A0A8D2IV49_VARKO</name>
<evidence type="ECO:0000256" key="3">
    <source>
        <dbReference type="ARBA" id="ARBA00022729"/>
    </source>
</evidence>
<keyword evidence="2 8" id="KW-0645">Protease</keyword>
<dbReference type="Proteomes" id="UP000694545">
    <property type="component" value="Unplaced"/>
</dbReference>
<comment type="similarity">
    <text evidence="1">Belongs to the peptidase S1 family. Snake venom subfamily.</text>
</comment>
<keyword evidence="7" id="KW-1015">Disulfide bond</keyword>
<dbReference type="FunFam" id="2.40.10.10:FF:000014">
    <property type="entry name" value="Complement factor D"/>
    <property type="match status" value="1"/>
</dbReference>
<dbReference type="InterPro" id="IPR009003">
    <property type="entry name" value="Peptidase_S1_PA"/>
</dbReference>
<evidence type="ECO:0000313" key="11">
    <source>
        <dbReference type="Proteomes" id="UP000694545"/>
    </source>
</evidence>
<evidence type="ECO:0000256" key="1">
    <source>
        <dbReference type="ARBA" id="ARBA00009228"/>
    </source>
</evidence>
<dbReference type="GO" id="GO:0035821">
    <property type="term" value="P:modulation of process of another organism"/>
    <property type="evidence" value="ECO:0007669"/>
    <property type="project" value="UniProtKB-ARBA"/>
</dbReference>
<evidence type="ECO:0000256" key="8">
    <source>
        <dbReference type="RuleBase" id="RU363034"/>
    </source>
</evidence>
<dbReference type="CDD" id="cd00190">
    <property type="entry name" value="Tryp_SPc"/>
    <property type="match status" value="1"/>
</dbReference>
<dbReference type="PANTHER" id="PTHR24271:SF69">
    <property type="entry name" value="GRANZYME A"/>
    <property type="match status" value="1"/>
</dbReference>
<dbReference type="PROSITE" id="PS00135">
    <property type="entry name" value="TRYPSIN_SER"/>
    <property type="match status" value="1"/>
</dbReference>
<evidence type="ECO:0000256" key="6">
    <source>
        <dbReference type="ARBA" id="ARBA00023145"/>
    </source>
</evidence>
<dbReference type="InterPro" id="IPR043504">
    <property type="entry name" value="Peptidase_S1_PA_chymotrypsin"/>
</dbReference>
<reference evidence="10" key="2">
    <citation type="submission" date="2025-09" db="UniProtKB">
        <authorList>
            <consortium name="Ensembl"/>
        </authorList>
    </citation>
    <scope>IDENTIFICATION</scope>
</reference>
<sequence length="243" mass="26787">MSVSYPSHLGQCAEIVGGKESKPHSRPYMAIIKGNRLCGGTLIKQNWVLTAAHCQIEKTTKVILGAHSISKSESTKQNFTIVKQVPYPCYDQETHEGDLMLLQRYISEKSTVKLPLTDSDLKPGTQCLVAGWGATHSKDKKASDVLREVNIGVIERTICNDKEHYNSKPIVTLNMVCAGDKKGLKDSCIGDSGGPLMCKNEQKAIVSFGKPSRCADRQYPGVYTLLRKKYLKWIAEITGGDLE</sequence>
<keyword evidence="11" id="KW-1185">Reference proteome</keyword>
<dbReference type="PROSITE" id="PS00134">
    <property type="entry name" value="TRYPSIN_HIS"/>
    <property type="match status" value="1"/>
</dbReference>
<keyword evidence="6" id="KW-0865">Zymogen</keyword>
<dbReference type="InterPro" id="IPR033116">
    <property type="entry name" value="TRYPSIN_SER"/>
</dbReference>
<evidence type="ECO:0000256" key="4">
    <source>
        <dbReference type="ARBA" id="ARBA00022801"/>
    </source>
</evidence>
<dbReference type="GO" id="GO:0006508">
    <property type="term" value="P:proteolysis"/>
    <property type="evidence" value="ECO:0007669"/>
    <property type="project" value="UniProtKB-KW"/>
</dbReference>
<dbReference type="AlphaFoldDB" id="A0A8D2IV49"/>
<keyword evidence="4 8" id="KW-0378">Hydrolase</keyword>